<dbReference type="Proteomes" id="UP000682733">
    <property type="component" value="Unassembled WGS sequence"/>
</dbReference>
<protein>
    <submittedName>
        <fullName evidence="2">Uncharacterized protein</fullName>
    </submittedName>
</protein>
<evidence type="ECO:0000313" key="3">
    <source>
        <dbReference type="Proteomes" id="UP000682733"/>
    </source>
</evidence>
<sequence>MLATNTVRLEHHSQTCLPPSLNTGVDDNIFKDEVCSKQNDANCSNIVQSSFGINNYAQYRDDNTVISQLNILKSQSIIPEENDKDISYYDEMNTKFPNNDIVRVKNNNRIDDSLDEIMENISTTSSDISNDSYVVLEIKCSLAAQEMAYRSAVCAIDPVAGLKQKMELIPRKIMKHSTAHKGEIEKKKKFTKRLRMNYPANRNHFERNSSYSSDCDNQRIRLRTIQKVNDQPLIQSSTKQICRPLKRKDFMLTEKSILNPSENVHGQSSISCIGSITHYSPPQQKKVLNRIDDANTKNNTIISTRYKINAKTHHEIDDKIRSKSRITAVDEEKCSRYQQTDDTYSSTECKTELDLPTPPLKTFAFDQLAMQKYVNNVPTPSTSPTHDSIVQKSKATFPLHLSTALAKKNELLQETNGNLYQVNPIQHDSNHLIVNTKEEIGRDTTSSKKITLDESVKFDYYPSDLMKKSHGSTFGSVARNSALYRLIKKHYQSGVTGHRSNSEPQLIEIKYANGKTLKDNDAILQVETAKKSFKAPTFSTSFSKINRFGIPSNRLFSRHQELSSIRELNQLDNDSSSRFNFKAVTTRLSRLIETTSSGTYDLQNGSFSRGNGIVRKQFDRVRTFVSKMAVVDDGQENYTSIEERSISKKCEIFSENFKT</sequence>
<name>A0A8S2R837_9BILA</name>
<dbReference type="Proteomes" id="UP000677228">
    <property type="component" value="Unassembled WGS sequence"/>
</dbReference>
<proteinExistence type="predicted"/>
<reference evidence="2" key="1">
    <citation type="submission" date="2021-02" db="EMBL/GenBank/DDBJ databases">
        <authorList>
            <person name="Nowell W R."/>
        </authorList>
    </citation>
    <scope>NUCLEOTIDE SEQUENCE</scope>
</reference>
<dbReference type="EMBL" id="CAJNOK010021875">
    <property type="protein sequence ID" value="CAF1339080.1"/>
    <property type="molecule type" value="Genomic_DNA"/>
</dbReference>
<dbReference type="AlphaFoldDB" id="A0A8S2R837"/>
<accession>A0A8S2R837</accession>
<evidence type="ECO:0000313" key="1">
    <source>
        <dbReference type="EMBL" id="CAF1339080.1"/>
    </source>
</evidence>
<comment type="caution">
    <text evidence="2">The sequence shown here is derived from an EMBL/GenBank/DDBJ whole genome shotgun (WGS) entry which is preliminary data.</text>
</comment>
<dbReference type="EMBL" id="CAJOBA010043499">
    <property type="protein sequence ID" value="CAF4150264.1"/>
    <property type="molecule type" value="Genomic_DNA"/>
</dbReference>
<evidence type="ECO:0000313" key="2">
    <source>
        <dbReference type="EMBL" id="CAF4150264.1"/>
    </source>
</evidence>
<gene>
    <name evidence="1" type="ORF">OVA965_LOCUS30253</name>
    <name evidence="2" type="ORF">TMI583_LOCUS31050</name>
</gene>
<organism evidence="2 3">
    <name type="scientific">Didymodactylos carnosus</name>
    <dbReference type="NCBI Taxonomy" id="1234261"/>
    <lineage>
        <taxon>Eukaryota</taxon>
        <taxon>Metazoa</taxon>
        <taxon>Spiralia</taxon>
        <taxon>Gnathifera</taxon>
        <taxon>Rotifera</taxon>
        <taxon>Eurotatoria</taxon>
        <taxon>Bdelloidea</taxon>
        <taxon>Philodinida</taxon>
        <taxon>Philodinidae</taxon>
        <taxon>Didymodactylos</taxon>
    </lineage>
</organism>